<dbReference type="HOGENOM" id="CLU_040131_0_0_2"/>
<feature type="transmembrane region" description="Helical" evidence="1">
    <location>
        <begin position="230"/>
        <end position="248"/>
    </location>
</feature>
<dbReference type="KEGG" id="mhor:MSHOH_0239"/>
<dbReference type="RefSeq" id="WP_239451142.1">
    <property type="nucleotide sequence ID" value="NZ_CP009516.1"/>
</dbReference>
<reference evidence="2 3" key="1">
    <citation type="submission" date="2014-07" db="EMBL/GenBank/DDBJ databases">
        <title>Methanogenic archaea and the global carbon cycle.</title>
        <authorList>
            <person name="Henriksen J.R."/>
            <person name="Luke J."/>
            <person name="Reinhart S."/>
            <person name="Benedict M.N."/>
            <person name="Youngblut N.D."/>
            <person name="Metcalf M.E."/>
            <person name="Whitaker R.J."/>
            <person name="Metcalf W.W."/>
        </authorList>
    </citation>
    <scope>NUCLEOTIDE SEQUENCE [LARGE SCALE GENOMIC DNA]</scope>
    <source>
        <strain evidence="2 3">HB-1</strain>
    </source>
</reference>
<feature type="transmembrane region" description="Helical" evidence="1">
    <location>
        <begin position="319"/>
        <end position="340"/>
    </location>
</feature>
<feature type="transmembrane region" description="Helical" evidence="1">
    <location>
        <begin position="107"/>
        <end position="128"/>
    </location>
</feature>
<evidence type="ECO:0000313" key="2">
    <source>
        <dbReference type="EMBL" id="AKB76722.1"/>
    </source>
</evidence>
<accession>A0A0E3SAM9</accession>
<evidence type="ECO:0008006" key="4">
    <source>
        <dbReference type="Google" id="ProtNLM"/>
    </source>
</evidence>
<name>A0A0E3SAM9_9EURY</name>
<dbReference type="PATRIC" id="fig|1434110.4.peg.275"/>
<dbReference type="Proteomes" id="UP000033101">
    <property type="component" value="Chromosome"/>
</dbReference>
<feature type="transmembrane region" description="Helical" evidence="1">
    <location>
        <begin position="208"/>
        <end position="224"/>
    </location>
</feature>
<feature type="transmembrane region" description="Helical" evidence="1">
    <location>
        <begin position="178"/>
        <end position="199"/>
    </location>
</feature>
<evidence type="ECO:0000313" key="3">
    <source>
        <dbReference type="Proteomes" id="UP000033101"/>
    </source>
</evidence>
<dbReference type="AlphaFoldDB" id="A0A0E3SAM9"/>
<keyword evidence="1" id="KW-1133">Transmembrane helix</keyword>
<feature type="transmembrane region" description="Helical" evidence="1">
    <location>
        <begin position="387"/>
        <end position="404"/>
    </location>
</feature>
<feature type="transmembrane region" description="Helical" evidence="1">
    <location>
        <begin position="416"/>
        <end position="435"/>
    </location>
</feature>
<feature type="transmembrane region" description="Helical" evidence="1">
    <location>
        <begin position="447"/>
        <end position="468"/>
    </location>
</feature>
<gene>
    <name evidence="2" type="ORF">MSHOH_0239</name>
</gene>
<feature type="transmembrane region" description="Helical" evidence="1">
    <location>
        <begin position="82"/>
        <end position="100"/>
    </location>
</feature>
<feature type="transmembrane region" description="Helical" evidence="1">
    <location>
        <begin position="475"/>
        <end position="493"/>
    </location>
</feature>
<sequence>MKADSKKTIEGCLNAILEYKCGNWTLQLSGRMGDTLSKLNNNILNLVTSISLLLLVYSLFILREIQPGGYIVNIYDQLPFRFYLILLLCYLSACFLLLAYRKISAVFILLFVHVIVMIIPYMLGYASVGRGDEFLYPGLAVNTGISETSGLSAFSDLSPTGPLLVSTLALASGMNIQALSHFLPVFFSIIFIAGMFLFYRGFMSREKLVSVTFLSSVIPYFGHFQVSSVSYYLTFCLVPIYLLLLWNAVSDKNRAAMVACLLFMIPLIPLAHPFIFAYLLCFTLLLTLAGRVTQSGLLKKALSLKSLVRNPLSSSSGKIVPLFIFLSFTSVGFLLFAKYASEFFDIFLPSLVWRIETLTVAGFATIPSMEPGIFEFIHLFNLYYGKYYIPLIFVVINTIIVWQNRKRFCHHFVRRYPRFLLLYIASFFLELGFLLNPFIPYPPDRFVNLSFIIFAQIPLLGYSLYIVLLRKGYATGLGATILILGFLWTLGFFSCFSSPCTGGISEAIPQNEVEGVQWLIESKAAYPYIISSGEKEGYTFSGNTSEASAKFGSTPADHSEDVKFFKSNTTDNSFYFIATTFSEALGLEKSAGSIGYSSARNSSGNQDDNLLCQIYDSLDIKIYKHTA</sequence>
<keyword evidence="1" id="KW-0472">Membrane</keyword>
<proteinExistence type="predicted"/>
<evidence type="ECO:0000256" key="1">
    <source>
        <dbReference type="SAM" id="Phobius"/>
    </source>
</evidence>
<dbReference type="GeneID" id="24829358"/>
<feature type="transmembrane region" description="Helical" evidence="1">
    <location>
        <begin position="43"/>
        <end position="62"/>
    </location>
</feature>
<feature type="transmembrane region" description="Helical" evidence="1">
    <location>
        <begin position="255"/>
        <end position="271"/>
    </location>
</feature>
<keyword evidence="3" id="KW-1185">Reference proteome</keyword>
<keyword evidence="1" id="KW-0812">Transmembrane</keyword>
<dbReference type="EMBL" id="CP009516">
    <property type="protein sequence ID" value="AKB76722.1"/>
    <property type="molecule type" value="Genomic_DNA"/>
</dbReference>
<protein>
    <recommendedName>
        <fullName evidence="4">Glycosyltransferase RgtA/B/C/D-like domain-containing protein</fullName>
    </recommendedName>
</protein>
<organism evidence="2 3">
    <name type="scientific">Methanosarcina horonobensis HB-1 = JCM 15518</name>
    <dbReference type="NCBI Taxonomy" id="1434110"/>
    <lineage>
        <taxon>Archaea</taxon>
        <taxon>Methanobacteriati</taxon>
        <taxon>Methanobacteriota</taxon>
        <taxon>Stenosarchaea group</taxon>
        <taxon>Methanomicrobia</taxon>
        <taxon>Methanosarcinales</taxon>
        <taxon>Methanosarcinaceae</taxon>
        <taxon>Methanosarcina</taxon>
    </lineage>
</organism>